<proteinExistence type="predicted"/>
<sequence>MATKQMGIKVKSLDSKGNSVRSDRNFIFLLATSSSLATSLLSLLCCNFLPPSSSSLPHLLLLQLLCCQPSHAMASATLSSSTTLASSSSQFATPNLAISNIANLIPIKLDSTNFLLWKSLFRPILCSHHLEHFIDGSQPIPPREIAAADGKLTPNHAFSEWFQRDQTLLFWINATLSEFTLPYIIGKETAKDAWESLEHRFSVLEHGKFRIMPLNEAAITIAESGKIGALNLLFKRHPYSISPFILNILSAIPGTVPVQTYGQLLPGRHPAPSTVAMRDRD</sequence>
<comment type="caution">
    <text evidence="1">The sequence shown here is derived from an EMBL/GenBank/DDBJ whole genome shotgun (WGS) entry which is preliminary data.</text>
</comment>
<reference evidence="1 2" key="1">
    <citation type="journal article" date="2022" name="Hortic Res">
        <title>A haplotype resolved chromosomal level avocado genome allows analysis of novel avocado genes.</title>
        <authorList>
            <person name="Nath O."/>
            <person name="Fletcher S.J."/>
            <person name="Hayward A."/>
            <person name="Shaw L.M."/>
            <person name="Masouleh A.K."/>
            <person name="Furtado A."/>
            <person name="Henry R.J."/>
            <person name="Mitter N."/>
        </authorList>
    </citation>
    <scope>NUCLEOTIDE SEQUENCE [LARGE SCALE GENOMIC DNA]</scope>
    <source>
        <strain evidence="2">cv. Hass</strain>
    </source>
</reference>
<evidence type="ECO:0000313" key="2">
    <source>
        <dbReference type="Proteomes" id="UP001234297"/>
    </source>
</evidence>
<accession>A0ACC2LFV1</accession>
<protein>
    <submittedName>
        <fullName evidence="1">Uncharacterized protein</fullName>
    </submittedName>
</protein>
<dbReference type="Proteomes" id="UP001234297">
    <property type="component" value="Chromosome 8"/>
</dbReference>
<evidence type="ECO:0000313" key="1">
    <source>
        <dbReference type="EMBL" id="KAJ8632367.1"/>
    </source>
</evidence>
<gene>
    <name evidence="1" type="ORF">MRB53_025703</name>
</gene>
<organism evidence="1 2">
    <name type="scientific">Persea americana</name>
    <name type="common">Avocado</name>
    <dbReference type="NCBI Taxonomy" id="3435"/>
    <lineage>
        <taxon>Eukaryota</taxon>
        <taxon>Viridiplantae</taxon>
        <taxon>Streptophyta</taxon>
        <taxon>Embryophyta</taxon>
        <taxon>Tracheophyta</taxon>
        <taxon>Spermatophyta</taxon>
        <taxon>Magnoliopsida</taxon>
        <taxon>Magnoliidae</taxon>
        <taxon>Laurales</taxon>
        <taxon>Lauraceae</taxon>
        <taxon>Persea</taxon>
    </lineage>
</organism>
<keyword evidence="2" id="KW-1185">Reference proteome</keyword>
<dbReference type="EMBL" id="CM056816">
    <property type="protein sequence ID" value="KAJ8632367.1"/>
    <property type="molecule type" value="Genomic_DNA"/>
</dbReference>
<name>A0ACC2LFV1_PERAE</name>